<keyword evidence="1 4" id="KW-0378">Hydrolase</keyword>
<feature type="domain" description="SH3b" evidence="3">
    <location>
        <begin position="106"/>
        <end position="168"/>
    </location>
</feature>
<dbReference type="InterPro" id="IPR050695">
    <property type="entry name" value="N-acetylmuramoyl_amidase_3"/>
</dbReference>
<dbReference type="SUPFAM" id="SSF53187">
    <property type="entry name" value="Zn-dependent exopeptidases"/>
    <property type="match status" value="1"/>
</dbReference>
<dbReference type="InterPro" id="IPR017293">
    <property type="entry name" value="N-acetylmuramoyl-L-ala_amidase"/>
</dbReference>
<dbReference type="PANTHER" id="PTHR30404:SF0">
    <property type="entry name" value="N-ACETYLMURAMOYL-L-ALANINE AMIDASE AMIC"/>
    <property type="match status" value="1"/>
</dbReference>
<comment type="caution">
    <text evidence="4">The sequence shown here is derived from an EMBL/GenBank/DDBJ whole genome shotgun (WGS) entry which is preliminary data.</text>
</comment>
<feature type="domain" description="SH3b" evidence="3">
    <location>
        <begin position="184"/>
        <end position="246"/>
    </location>
</feature>
<keyword evidence="5" id="KW-1185">Reference proteome</keyword>
<evidence type="ECO:0000256" key="2">
    <source>
        <dbReference type="ARBA" id="ARBA00023316"/>
    </source>
</evidence>
<dbReference type="SMART" id="SM00646">
    <property type="entry name" value="Ami_3"/>
    <property type="match status" value="1"/>
</dbReference>
<dbReference type="GO" id="GO:0008745">
    <property type="term" value="F:N-acetylmuramoyl-L-alanine amidase activity"/>
    <property type="evidence" value="ECO:0007669"/>
    <property type="project" value="UniProtKB-EC"/>
</dbReference>
<feature type="domain" description="SH3b" evidence="3">
    <location>
        <begin position="34"/>
        <end position="97"/>
    </location>
</feature>
<dbReference type="Gene3D" id="3.40.630.40">
    <property type="entry name" value="Zn-dependent exopeptidases"/>
    <property type="match status" value="1"/>
</dbReference>
<sequence length="515" mass="55953">MSVIKRILSVILLSCIVFANLLFVNENPSEAAGLQNAKVTASILNVRSTPTTKAPILWKLSKGQQVQITQTGNGWSKIRYPNKKDGWVSSSYLSITKPAAVAAAATKTLYVTATSLNLRKSATINSSSVTLLKKDAKVTETYRSGSWSKIKYNSYTGYVSNKYLTTKAPVSAAKKPAAVVAVNPKTLYVSASSLNLRKAATVNSASLTTLSKNTKVSEVSRSGSWSKITYKSYTGFVSNKYLTSTVPASPKPSTPVSTPVPAQTSGSTEYVKIVKNDVNLRSGPGEKYSILKTADTGEKFRKTSAASGWIQIELPDKRKAWVADWLITYNVSNTRGLKGKTIVLDAGHGGTDPGAIGNDKKTFEKNLTLKMVQQTAALLKGSGANVILTRSSDTYPSLDARVNLAEKYRADAFISVHYNSESKHSANGIETYYYSASKDKKLADTLHSKIVKASGMKDREVRQNSFRVISTNNRPAVLLELGFISNSSDLSKIKTEKFQNDVSMAIYEGLKTYFN</sequence>
<proteinExistence type="predicted"/>
<feature type="domain" description="SH3b" evidence="3">
    <location>
        <begin position="267"/>
        <end position="330"/>
    </location>
</feature>
<evidence type="ECO:0000256" key="1">
    <source>
        <dbReference type="ARBA" id="ARBA00022801"/>
    </source>
</evidence>
<evidence type="ECO:0000313" key="5">
    <source>
        <dbReference type="Proteomes" id="UP000823486"/>
    </source>
</evidence>
<dbReference type="Gene3D" id="2.30.30.40">
    <property type="entry name" value="SH3 Domains"/>
    <property type="match status" value="4"/>
</dbReference>
<dbReference type="SMART" id="SM00287">
    <property type="entry name" value="SH3b"/>
    <property type="match status" value="4"/>
</dbReference>
<name>A0ABS2QLT2_9BACI</name>
<dbReference type="Pfam" id="PF08239">
    <property type="entry name" value="SH3_3"/>
    <property type="match status" value="4"/>
</dbReference>
<reference evidence="4 5" key="1">
    <citation type="submission" date="2021-01" db="EMBL/GenBank/DDBJ databases">
        <title>Genomic Encyclopedia of Type Strains, Phase IV (KMG-IV): sequencing the most valuable type-strain genomes for metagenomic binning, comparative biology and taxonomic classification.</title>
        <authorList>
            <person name="Goeker M."/>
        </authorList>
    </citation>
    <scope>NUCLEOTIDE SEQUENCE [LARGE SCALE GENOMIC DNA]</scope>
    <source>
        <strain evidence="4 5">DSM 105482</strain>
    </source>
</reference>
<dbReference type="CDD" id="cd02696">
    <property type="entry name" value="MurNAc-LAA"/>
    <property type="match status" value="1"/>
</dbReference>
<dbReference type="Proteomes" id="UP000823486">
    <property type="component" value="Unassembled WGS sequence"/>
</dbReference>
<gene>
    <name evidence="4" type="ORF">JOC77_003578</name>
</gene>
<dbReference type="RefSeq" id="WP_204545822.1">
    <property type="nucleotide sequence ID" value="NZ_JAFBFI010000018.1"/>
</dbReference>
<organism evidence="4 5">
    <name type="scientific">Peribacillus deserti</name>
    <dbReference type="NCBI Taxonomy" id="673318"/>
    <lineage>
        <taxon>Bacteria</taxon>
        <taxon>Bacillati</taxon>
        <taxon>Bacillota</taxon>
        <taxon>Bacilli</taxon>
        <taxon>Bacillales</taxon>
        <taxon>Bacillaceae</taxon>
        <taxon>Peribacillus</taxon>
    </lineage>
</organism>
<dbReference type="PANTHER" id="PTHR30404">
    <property type="entry name" value="N-ACETYLMURAMOYL-L-ALANINE AMIDASE"/>
    <property type="match status" value="1"/>
</dbReference>
<dbReference type="InterPro" id="IPR003646">
    <property type="entry name" value="SH3-like_bac-type"/>
</dbReference>
<dbReference type="Pfam" id="PF01520">
    <property type="entry name" value="Amidase_3"/>
    <property type="match status" value="1"/>
</dbReference>
<evidence type="ECO:0000259" key="3">
    <source>
        <dbReference type="PROSITE" id="PS51781"/>
    </source>
</evidence>
<dbReference type="PROSITE" id="PS51781">
    <property type="entry name" value="SH3B"/>
    <property type="match status" value="4"/>
</dbReference>
<dbReference type="InterPro" id="IPR002508">
    <property type="entry name" value="MurNAc-LAA_cat"/>
</dbReference>
<dbReference type="EC" id="3.5.1.28" evidence="4"/>
<evidence type="ECO:0000313" key="4">
    <source>
        <dbReference type="EMBL" id="MBM7694134.1"/>
    </source>
</evidence>
<accession>A0ABS2QLT2</accession>
<keyword evidence="2" id="KW-0961">Cell wall biogenesis/degradation</keyword>
<dbReference type="EMBL" id="JAFBFI010000018">
    <property type="protein sequence ID" value="MBM7694134.1"/>
    <property type="molecule type" value="Genomic_DNA"/>
</dbReference>
<dbReference type="PIRSF" id="PIRSF037846">
    <property type="entry name" value="Autolysin_YrvJ_prd"/>
    <property type="match status" value="1"/>
</dbReference>
<protein>
    <submittedName>
        <fullName evidence="4">N-acetylmuramoyl-L-alanine amidase</fullName>
        <ecNumber evidence="4">3.5.1.28</ecNumber>
    </submittedName>
</protein>